<dbReference type="GO" id="GO:0032264">
    <property type="term" value="P:IMP salvage"/>
    <property type="evidence" value="ECO:0007669"/>
    <property type="project" value="TreeGrafter"/>
</dbReference>
<dbReference type="GO" id="GO:0000287">
    <property type="term" value="F:magnesium ion binding"/>
    <property type="evidence" value="ECO:0007669"/>
    <property type="project" value="TreeGrafter"/>
</dbReference>
<name>A0A8C1P1J2_CYPCA</name>
<dbReference type="GO" id="GO:0046100">
    <property type="term" value="P:hypoxanthine metabolic process"/>
    <property type="evidence" value="ECO:0007669"/>
    <property type="project" value="TreeGrafter"/>
</dbReference>
<proteinExistence type="predicted"/>
<reference evidence="1" key="2">
    <citation type="submission" date="2025-09" db="UniProtKB">
        <authorList>
            <consortium name="Ensembl"/>
        </authorList>
    </citation>
    <scope>IDENTIFICATION</scope>
</reference>
<dbReference type="InterPro" id="IPR050408">
    <property type="entry name" value="HGPRT"/>
</dbReference>
<dbReference type="SUPFAM" id="SSF53271">
    <property type="entry name" value="PRTase-like"/>
    <property type="match status" value="1"/>
</dbReference>
<evidence type="ECO:0000313" key="2">
    <source>
        <dbReference type="Proteomes" id="UP000694427"/>
    </source>
</evidence>
<accession>A0A8C1P1J2</accession>
<dbReference type="PANTHER" id="PTHR43340">
    <property type="entry name" value="HYPOXANTHINE-GUANINE PHOSPHORIBOSYLTRANSFERASE"/>
    <property type="match status" value="1"/>
</dbReference>
<dbReference type="GO" id="GO:0004422">
    <property type="term" value="F:hypoxanthine phosphoribosyltransferase activity"/>
    <property type="evidence" value="ECO:0007669"/>
    <property type="project" value="TreeGrafter"/>
</dbReference>
<dbReference type="Gene3D" id="3.40.50.2020">
    <property type="match status" value="1"/>
</dbReference>
<dbReference type="Ensembl" id="ENSCCRT00010109794.1">
    <property type="protein sequence ID" value="ENSCCRP00010098986.1"/>
    <property type="gene ID" value="ENSCCRG00010043370.1"/>
</dbReference>
<evidence type="ECO:0000313" key="1">
    <source>
        <dbReference type="Ensembl" id="ENSCCRP00010098986.1"/>
    </source>
</evidence>
<dbReference type="GO" id="GO:0006178">
    <property type="term" value="P:guanine salvage"/>
    <property type="evidence" value="ECO:0007669"/>
    <property type="project" value="TreeGrafter"/>
</dbReference>
<dbReference type="PANTHER" id="PTHR43340:SF8">
    <property type="entry name" value="HYPOXANTHINE PHOSPHORIBOSYLTRANSFERASE"/>
    <property type="match status" value="1"/>
</dbReference>
<keyword evidence="2" id="KW-1185">Reference proteome</keyword>
<sequence length="150" mass="17110">MDCGKVEHCSVVRRIKILKYIMDDLGYQLCADLLDCIKVLCRSSNKALPMWNDQSAQVLHIEGAENLSVLSGKNILIVEVRLLSTMKTLLDHVEAFRPKMIKVAGPELTFFNVGFEIPNCFVVGYALDYNKYFRDINVRAFTSVKELYEV</sequence>
<dbReference type="Proteomes" id="UP000694427">
    <property type="component" value="Unplaced"/>
</dbReference>
<dbReference type="GO" id="GO:0005829">
    <property type="term" value="C:cytosol"/>
    <property type="evidence" value="ECO:0007669"/>
    <property type="project" value="TreeGrafter"/>
</dbReference>
<protein>
    <submittedName>
        <fullName evidence="1">Phosphoribosyl transferase domain containing 1</fullName>
    </submittedName>
</protein>
<dbReference type="InterPro" id="IPR029057">
    <property type="entry name" value="PRTase-like"/>
</dbReference>
<organism evidence="1 2">
    <name type="scientific">Cyprinus carpio</name>
    <name type="common">Common carp</name>
    <dbReference type="NCBI Taxonomy" id="7962"/>
    <lineage>
        <taxon>Eukaryota</taxon>
        <taxon>Metazoa</taxon>
        <taxon>Chordata</taxon>
        <taxon>Craniata</taxon>
        <taxon>Vertebrata</taxon>
        <taxon>Euteleostomi</taxon>
        <taxon>Actinopterygii</taxon>
        <taxon>Neopterygii</taxon>
        <taxon>Teleostei</taxon>
        <taxon>Ostariophysi</taxon>
        <taxon>Cypriniformes</taxon>
        <taxon>Cyprinidae</taxon>
        <taxon>Cyprininae</taxon>
        <taxon>Cyprinus</taxon>
    </lineage>
</organism>
<dbReference type="GO" id="GO:0032263">
    <property type="term" value="P:GMP salvage"/>
    <property type="evidence" value="ECO:0007669"/>
    <property type="project" value="TreeGrafter"/>
</dbReference>
<dbReference type="AlphaFoldDB" id="A0A8C1P1J2"/>
<reference evidence="1" key="1">
    <citation type="submission" date="2025-08" db="UniProtKB">
        <authorList>
            <consortium name="Ensembl"/>
        </authorList>
    </citation>
    <scope>IDENTIFICATION</scope>
</reference>